<dbReference type="InterPro" id="IPR029045">
    <property type="entry name" value="ClpP/crotonase-like_dom_sf"/>
</dbReference>
<dbReference type="Gene3D" id="3.90.226.10">
    <property type="entry name" value="2-enoyl-CoA Hydratase, Chain A, domain 1"/>
    <property type="match status" value="1"/>
</dbReference>
<dbReference type="SUPFAM" id="SSF52096">
    <property type="entry name" value="ClpP/crotonase"/>
    <property type="match status" value="1"/>
</dbReference>
<dbReference type="STRING" id="1123382.SAMN02745221_00638"/>
<dbReference type="NCBIfam" id="NF005126">
    <property type="entry name" value="PRK06563.1"/>
    <property type="match status" value="1"/>
</dbReference>
<accession>A0A1M5LDG4</accession>
<keyword evidence="3" id="KW-1185">Reference proteome</keyword>
<dbReference type="AlphaFoldDB" id="A0A1M5LDG4"/>
<protein>
    <submittedName>
        <fullName evidence="2">Enoyl-CoA hydratase/carnithine racemase</fullName>
    </submittedName>
</protein>
<dbReference type="PANTHER" id="PTHR43802:SF1">
    <property type="entry name" value="IP11341P-RELATED"/>
    <property type="match status" value="1"/>
</dbReference>
<dbReference type="Gene3D" id="1.10.12.10">
    <property type="entry name" value="Lyase 2-enoyl-coa Hydratase, Chain A, domain 2"/>
    <property type="match status" value="1"/>
</dbReference>
<organism evidence="2 3">
    <name type="scientific">Thermosyntropha lipolytica DSM 11003</name>
    <dbReference type="NCBI Taxonomy" id="1123382"/>
    <lineage>
        <taxon>Bacteria</taxon>
        <taxon>Bacillati</taxon>
        <taxon>Bacillota</taxon>
        <taxon>Clostridia</taxon>
        <taxon>Eubacteriales</taxon>
        <taxon>Syntrophomonadaceae</taxon>
        <taxon>Thermosyntropha</taxon>
    </lineage>
</organism>
<dbReference type="Pfam" id="PF00378">
    <property type="entry name" value="ECH_1"/>
    <property type="match status" value="1"/>
</dbReference>
<dbReference type="GO" id="GO:0003824">
    <property type="term" value="F:catalytic activity"/>
    <property type="evidence" value="ECO:0007669"/>
    <property type="project" value="UniProtKB-ARBA"/>
</dbReference>
<dbReference type="InterPro" id="IPR001753">
    <property type="entry name" value="Enoyl-CoA_hydra/iso"/>
</dbReference>
<dbReference type="CDD" id="cd06558">
    <property type="entry name" value="crotonase-like"/>
    <property type="match status" value="1"/>
</dbReference>
<dbReference type="OrthoDB" id="9775794at2"/>
<comment type="similarity">
    <text evidence="1">Belongs to the enoyl-CoA hydratase/isomerase family.</text>
</comment>
<reference evidence="3" key="1">
    <citation type="submission" date="2016-11" db="EMBL/GenBank/DDBJ databases">
        <authorList>
            <person name="Varghese N."/>
            <person name="Submissions S."/>
        </authorList>
    </citation>
    <scope>NUCLEOTIDE SEQUENCE [LARGE SCALE GENOMIC DNA]</scope>
    <source>
        <strain evidence="3">DSM 11003</strain>
    </source>
</reference>
<gene>
    <name evidence="2" type="ORF">SAMN02745221_00638</name>
</gene>
<dbReference type="EMBL" id="FQWY01000007">
    <property type="protein sequence ID" value="SHG62749.1"/>
    <property type="molecule type" value="Genomic_DNA"/>
</dbReference>
<dbReference type="RefSeq" id="WP_073089868.1">
    <property type="nucleotide sequence ID" value="NZ_FQWY01000007.1"/>
</dbReference>
<dbReference type="InterPro" id="IPR014748">
    <property type="entry name" value="Enoyl-CoA_hydra_C"/>
</dbReference>
<name>A0A1M5LDG4_9FIRM</name>
<proteinExistence type="inferred from homology"/>
<dbReference type="Proteomes" id="UP000242329">
    <property type="component" value="Unassembled WGS sequence"/>
</dbReference>
<dbReference type="PANTHER" id="PTHR43802">
    <property type="entry name" value="ENOYL-COA HYDRATASE"/>
    <property type="match status" value="1"/>
</dbReference>
<sequence>MAKVTVERDGHVLLIGMNRPEKRNALDVEMYMELAAAYGKLHRDPDLWCGLVFAHGDHFTAGLDLVEWAPIFSQGKLPELDESLIDPFGLDEDRRLSKPLVMAVQGICYTIGFEMLLTTDVRIAASNTRLAQIEVKRGIYPVGGATVRLFQEIGWANAMRYLLTGDEITADEAYRLGLVQEVTEVGKQFDRALEIAHRIAKQAPLGVQAILRSARIAQIQGNKAALERLFPDIGPIMQSEDAQEGIRAFIERREAVFKGK</sequence>
<evidence type="ECO:0000313" key="2">
    <source>
        <dbReference type="EMBL" id="SHG62749.1"/>
    </source>
</evidence>
<evidence type="ECO:0000313" key="3">
    <source>
        <dbReference type="Proteomes" id="UP000242329"/>
    </source>
</evidence>
<evidence type="ECO:0000256" key="1">
    <source>
        <dbReference type="ARBA" id="ARBA00005254"/>
    </source>
</evidence>